<organism evidence="4 5">
    <name type="scientific">Candidatus Fimisoma avicola</name>
    <dbReference type="NCBI Taxonomy" id="2840826"/>
    <lineage>
        <taxon>Bacteria</taxon>
        <taxon>Bacillati</taxon>
        <taxon>Bacillota</taxon>
        <taxon>Clostridia</taxon>
        <taxon>Eubacteriales</taxon>
        <taxon>Candidatus Fimisoma</taxon>
    </lineage>
</organism>
<sequence length="338" mass="38121">MKDEHMISIAMDLSQVPDGAVTAERHGMDNGEKCFSAEHLTSRTDGKGRIEIFRVMPGIEVSFHEYLAESMVFHHKASDHVLEITHCRAGRIGWEMGNGEAVYLGPGDICIHSMKSCADSRMRMPLGYFEGASVALDLNELGRQIPDLLKDTAFDAGILYERYCMPGIPVGVPSGAEAQRIFGPLYEKDGPARNSYYKLKAIELIMYLEELDPQKSDTLTGYVSQQTETVREIRDLLVSDLSRRFTIEELSRKYLMNTSTLKSVFKAVYGMPVASYVKEYRMREARRLLVQTEEPVALIAQKVGYGTQSKFTQAFKESTDMLPTEYRKTYRNFAGGKT</sequence>
<evidence type="ECO:0000259" key="3">
    <source>
        <dbReference type="PROSITE" id="PS01124"/>
    </source>
</evidence>
<evidence type="ECO:0000256" key="1">
    <source>
        <dbReference type="ARBA" id="ARBA00023015"/>
    </source>
</evidence>
<feature type="domain" description="HTH araC/xylS-type" evidence="3">
    <location>
        <begin position="231"/>
        <end position="329"/>
    </location>
</feature>
<dbReference type="GO" id="GO:0043565">
    <property type="term" value="F:sequence-specific DNA binding"/>
    <property type="evidence" value="ECO:0007669"/>
    <property type="project" value="InterPro"/>
</dbReference>
<dbReference type="EMBL" id="DVMO01000035">
    <property type="protein sequence ID" value="HIU27183.1"/>
    <property type="molecule type" value="Genomic_DNA"/>
</dbReference>
<dbReference type="AlphaFoldDB" id="A0A9D1I4V2"/>
<dbReference type="PROSITE" id="PS01124">
    <property type="entry name" value="HTH_ARAC_FAMILY_2"/>
    <property type="match status" value="1"/>
</dbReference>
<dbReference type="SMART" id="SM00342">
    <property type="entry name" value="HTH_ARAC"/>
    <property type="match status" value="1"/>
</dbReference>
<dbReference type="Pfam" id="PF12833">
    <property type="entry name" value="HTH_18"/>
    <property type="match status" value="1"/>
</dbReference>
<name>A0A9D1I4V2_9FIRM</name>
<gene>
    <name evidence="4" type="ORF">IAD16_02225</name>
</gene>
<evidence type="ECO:0000313" key="4">
    <source>
        <dbReference type="EMBL" id="HIU27183.1"/>
    </source>
</evidence>
<reference evidence="4" key="2">
    <citation type="journal article" date="2021" name="PeerJ">
        <title>Extensive microbial diversity within the chicken gut microbiome revealed by metagenomics and culture.</title>
        <authorList>
            <person name="Gilroy R."/>
            <person name="Ravi A."/>
            <person name="Getino M."/>
            <person name="Pursley I."/>
            <person name="Horton D.L."/>
            <person name="Alikhan N.F."/>
            <person name="Baker D."/>
            <person name="Gharbi K."/>
            <person name="Hall N."/>
            <person name="Watson M."/>
            <person name="Adriaenssens E.M."/>
            <person name="Foster-Nyarko E."/>
            <person name="Jarju S."/>
            <person name="Secka A."/>
            <person name="Antonio M."/>
            <person name="Oren A."/>
            <person name="Chaudhuri R.R."/>
            <person name="La Ragione R."/>
            <person name="Hildebrand F."/>
            <person name="Pallen M.J."/>
        </authorList>
    </citation>
    <scope>NUCLEOTIDE SEQUENCE</scope>
    <source>
        <strain evidence="4">11300</strain>
    </source>
</reference>
<dbReference type="CDD" id="cd02208">
    <property type="entry name" value="cupin_RmlC-like"/>
    <property type="match status" value="1"/>
</dbReference>
<dbReference type="PANTHER" id="PTHR47893">
    <property type="entry name" value="REGULATORY PROTEIN PCHR"/>
    <property type="match status" value="1"/>
</dbReference>
<dbReference type="InterPro" id="IPR018060">
    <property type="entry name" value="HTH_AraC"/>
</dbReference>
<keyword evidence="1" id="KW-0805">Transcription regulation</keyword>
<dbReference type="InterPro" id="IPR053142">
    <property type="entry name" value="PchR_regulatory_protein"/>
</dbReference>
<dbReference type="InterPro" id="IPR009057">
    <property type="entry name" value="Homeodomain-like_sf"/>
</dbReference>
<comment type="caution">
    <text evidence="4">The sequence shown here is derived from an EMBL/GenBank/DDBJ whole genome shotgun (WGS) entry which is preliminary data.</text>
</comment>
<keyword evidence="2" id="KW-0804">Transcription</keyword>
<protein>
    <submittedName>
        <fullName evidence="4">Helix-turn-helix transcriptional regulator</fullName>
    </submittedName>
</protein>
<dbReference type="PANTHER" id="PTHR47893:SF1">
    <property type="entry name" value="REGULATORY PROTEIN PCHR"/>
    <property type="match status" value="1"/>
</dbReference>
<reference evidence="4" key="1">
    <citation type="submission" date="2020-10" db="EMBL/GenBank/DDBJ databases">
        <authorList>
            <person name="Gilroy R."/>
        </authorList>
    </citation>
    <scope>NUCLEOTIDE SEQUENCE</scope>
    <source>
        <strain evidence="4">11300</strain>
    </source>
</reference>
<evidence type="ECO:0000256" key="2">
    <source>
        <dbReference type="ARBA" id="ARBA00023163"/>
    </source>
</evidence>
<proteinExistence type="predicted"/>
<dbReference type="Proteomes" id="UP000824091">
    <property type="component" value="Unassembled WGS sequence"/>
</dbReference>
<dbReference type="SUPFAM" id="SSF46689">
    <property type="entry name" value="Homeodomain-like"/>
    <property type="match status" value="2"/>
</dbReference>
<dbReference type="GO" id="GO:0003700">
    <property type="term" value="F:DNA-binding transcription factor activity"/>
    <property type="evidence" value="ECO:0007669"/>
    <property type="project" value="InterPro"/>
</dbReference>
<dbReference type="Gene3D" id="1.10.10.60">
    <property type="entry name" value="Homeodomain-like"/>
    <property type="match status" value="2"/>
</dbReference>
<accession>A0A9D1I4V2</accession>
<evidence type="ECO:0000313" key="5">
    <source>
        <dbReference type="Proteomes" id="UP000824091"/>
    </source>
</evidence>